<keyword evidence="3" id="KW-1003">Cell membrane</keyword>
<dbReference type="GO" id="GO:0006857">
    <property type="term" value="P:oligopeptide transport"/>
    <property type="evidence" value="ECO:0007669"/>
    <property type="project" value="InterPro"/>
</dbReference>
<geneLocation type="plasmid" evidence="12">
    <name>pcc2</name>
</geneLocation>
<evidence type="ECO:0000256" key="4">
    <source>
        <dbReference type="ARBA" id="ARBA00022692"/>
    </source>
</evidence>
<feature type="transmembrane region" description="Helical" evidence="9">
    <location>
        <begin position="66"/>
        <end position="84"/>
    </location>
</feature>
<dbReference type="Proteomes" id="UP000218160">
    <property type="component" value="Plasmid pCC2"/>
</dbReference>
<proteinExistence type="inferred from homology"/>
<comment type="similarity">
    <text evidence="8">Belongs to the major facilitator superfamily. Proton-dependent oligopeptide transporter (POT/PTR) (TC 2.A.17) family.</text>
</comment>
<feature type="transmembrane region" description="Helical" evidence="9">
    <location>
        <begin position="325"/>
        <end position="343"/>
    </location>
</feature>
<evidence type="ECO:0000256" key="8">
    <source>
        <dbReference type="RuleBase" id="RU003755"/>
    </source>
</evidence>
<evidence type="ECO:0000313" key="11">
    <source>
        <dbReference type="EMBL" id="ATF10174.1"/>
    </source>
</evidence>
<protein>
    <submittedName>
        <fullName evidence="11">Di-/tripeptide transporter</fullName>
    </submittedName>
</protein>
<dbReference type="InterPro" id="IPR036259">
    <property type="entry name" value="MFS_trans_sf"/>
</dbReference>
<evidence type="ECO:0000256" key="5">
    <source>
        <dbReference type="ARBA" id="ARBA00022856"/>
    </source>
</evidence>
<dbReference type="InterPro" id="IPR000109">
    <property type="entry name" value="POT_fam"/>
</dbReference>
<evidence type="ECO:0000313" key="12">
    <source>
        <dbReference type="Proteomes" id="UP000218160"/>
    </source>
</evidence>
<evidence type="ECO:0000256" key="7">
    <source>
        <dbReference type="ARBA" id="ARBA00023136"/>
    </source>
</evidence>
<sequence>MVISKMNANFQSSWFGHPRGLFLLSGTELWECFSFYAMRAILILYLTDQTVNGGLGWTIQDALRLSAIYSALLCLTPVLGGWIADNYLGQRRSIIIGGILMAIGHFMLAVPNNMINLHVLQVFYVGLSFLIVGNGLFRPNIFTMVGALYREGDTRLDGAFTIFYMGINIGALLSGVIAGTASTYYNWKAGFLCAGIGMLISLFTQLLFANRYLGNIGIEPVAKKQRRTSDSNRKQPLTLIERDRLKAMVIMGLFVVIFWAGFNQADGLMNIYSQQHTDRMIGAFEVPAAWFQSLNPMFVIILAPLFAMLWRYLGDNEPSSPIKSAMGMLFLAVGFICMIGAVMQQDSDISVKASMWWLVAAYFFHTLGELCLSPIGLSLITKLAPLRLLSVTMGAWFSSSAIANYIAGFIGSHVDDAGPLTIFGGIAITAVIAGILFVMCSSTLVEWMHGAEKKAVRTQVKTDVQILSVVP</sequence>
<keyword evidence="7 9" id="KW-0472">Membrane</keyword>
<organism evidence="11 12">
    <name type="scientific">Candidatus Enterovibrio altilux</name>
    <dbReference type="NCBI Taxonomy" id="1927128"/>
    <lineage>
        <taxon>Bacteria</taxon>
        <taxon>Pseudomonadati</taxon>
        <taxon>Pseudomonadota</taxon>
        <taxon>Gammaproteobacteria</taxon>
        <taxon>Vibrionales</taxon>
        <taxon>Vibrionaceae</taxon>
        <taxon>Enterovibrio</taxon>
    </lineage>
</organism>
<evidence type="ECO:0000256" key="1">
    <source>
        <dbReference type="ARBA" id="ARBA00004651"/>
    </source>
</evidence>
<feature type="transmembrane region" description="Helical" evidence="9">
    <location>
        <begin position="422"/>
        <end position="445"/>
    </location>
</feature>
<keyword evidence="5" id="KW-0571">Peptide transport</keyword>
<feature type="transmembrane region" description="Helical" evidence="9">
    <location>
        <begin position="388"/>
        <end position="410"/>
    </location>
</feature>
<keyword evidence="4 8" id="KW-0812">Transmembrane</keyword>
<evidence type="ECO:0000256" key="3">
    <source>
        <dbReference type="ARBA" id="ARBA00022475"/>
    </source>
</evidence>
<dbReference type="NCBIfam" id="TIGR00924">
    <property type="entry name" value="yjdL_sub1_fam"/>
    <property type="match status" value="2"/>
</dbReference>
<dbReference type="CDD" id="cd17346">
    <property type="entry name" value="MFS_DtpA_like"/>
    <property type="match status" value="1"/>
</dbReference>
<keyword evidence="12" id="KW-1185">Reference proteome</keyword>
<gene>
    <name evidence="11" type="ORF">BTN50_1740</name>
</gene>
<feature type="transmembrane region" description="Helical" evidence="9">
    <location>
        <begin position="158"/>
        <end position="177"/>
    </location>
</feature>
<feature type="transmembrane region" description="Helical" evidence="9">
    <location>
        <begin position="93"/>
        <end position="111"/>
    </location>
</feature>
<comment type="subcellular location">
    <subcellularLocation>
        <location evidence="1">Cell membrane</location>
        <topology evidence="1">Multi-pass membrane protein</topology>
    </subcellularLocation>
    <subcellularLocation>
        <location evidence="8">Membrane</location>
        <topology evidence="8">Multi-pass membrane protein</topology>
    </subcellularLocation>
</comment>
<name>A0A291BB13_9GAMM</name>
<dbReference type="PROSITE" id="PS50850">
    <property type="entry name" value="MFS"/>
    <property type="match status" value="1"/>
</dbReference>
<dbReference type="InterPro" id="IPR005279">
    <property type="entry name" value="Dipep/tripep_permease"/>
</dbReference>
<evidence type="ECO:0000256" key="6">
    <source>
        <dbReference type="ARBA" id="ARBA00022989"/>
    </source>
</evidence>
<dbReference type="PROSITE" id="PS01023">
    <property type="entry name" value="PTR2_2"/>
    <property type="match status" value="1"/>
</dbReference>
<reference evidence="12" key="1">
    <citation type="submission" date="2017-04" db="EMBL/GenBank/DDBJ databases">
        <title>Genome evolution of the luminous symbionts of deep sea anglerfish.</title>
        <authorList>
            <person name="Hendry T.A."/>
        </authorList>
    </citation>
    <scope>NUCLEOTIDE SEQUENCE [LARGE SCALE GENOMIC DNA]</scope>
    <source>
        <plasmid evidence="12">pcc2</plasmid>
    </source>
</reference>
<dbReference type="Gene3D" id="1.20.1250.20">
    <property type="entry name" value="MFS general substrate transporter like domains"/>
    <property type="match status" value="2"/>
</dbReference>
<dbReference type="InterPro" id="IPR018456">
    <property type="entry name" value="PTR2_symporter_CS"/>
</dbReference>
<dbReference type="PANTHER" id="PTHR23517">
    <property type="entry name" value="RESISTANCE PROTEIN MDTM, PUTATIVE-RELATED-RELATED"/>
    <property type="match status" value="1"/>
</dbReference>
<evidence type="ECO:0000256" key="9">
    <source>
        <dbReference type="SAM" id="Phobius"/>
    </source>
</evidence>
<accession>A0A291BB13</accession>
<keyword evidence="2 8" id="KW-0813">Transport</keyword>
<dbReference type="EMBL" id="CP020662">
    <property type="protein sequence ID" value="ATF10174.1"/>
    <property type="molecule type" value="Genomic_DNA"/>
</dbReference>
<keyword evidence="11" id="KW-0614">Plasmid</keyword>
<evidence type="ECO:0000256" key="2">
    <source>
        <dbReference type="ARBA" id="ARBA00022448"/>
    </source>
</evidence>
<feature type="transmembrane region" description="Helical" evidence="9">
    <location>
        <begin position="189"/>
        <end position="208"/>
    </location>
</feature>
<feature type="transmembrane region" description="Helical" evidence="9">
    <location>
        <begin position="21"/>
        <end position="46"/>
    </location>
</feature>
<keyword evidence="6 9" id="KW-1133">Transmembrane helix</keyword>
<dbReference type="SUPFAM" id="SSF103473">
    <property type="entry name" value="MFS general substrate transporter"/>
    <property type="match status" value="1"/>
</dbReference>
<dbReference type="InterPro" id="IPR020846">
    <property type="entry name" value="MFS_dom"/>
</dbReference>
<dbReference type="GO" id="GO:1904680">
    <property type="term" value="F:peptide transmembrane transporter activity"/>
    <property type="evidence" value="ECO:0007669"/>
    <property type="project" value="InterPro"/>
</dbReference>
<feature type="domain" description="Major facilitator superfamily (MFS) profile" evidence="10">
    <location>
        <begin position="20"/>
        <end position="442"/>
    </location>
</feature>
<keyword evidence="5" id="KW-0653">Protein transport</keyword>
<feature type="transmembrane region" description="Helical" evidence="9">
    <location>
        <begin position="355"/>
        <end position="381"/>
    </location>
</feature>
<evidence type="ECO:0000259" key="10">
    <source>
        <dbReference type="PROSITE" id="PS50850"/>
    </source>
</evidence>
<dbReference type="KEGG" id="elux:BTN50_1740"/>
<dbReference type="GO" id="GO:0005886">
    <property type="term" value="C:plasma membrane"/>
    <property type="evidence" value="ECO:0007669"/>
    <property type="project" value="UniProtKB-SubCell"/>
</dbReference>
<dbReference type="AlphaFoldDB" id="A0A291BB13"/>
<feature type="transmembrane region" description="Helical" evidence="9">
    <location>
        <begin position="117"/>
        <end position="137"/>
    </location>
</feature>
<feature type="transmembrane region" description="Helical" evidence="9">
    <location>
        <begin position="245"/>
        <end position="262"/>
    </location>
</feature>
<dbReference type="Pfam" id="PF00854">
    <property type="entry name" value="PTR2"/>
    <property type="match status" value="2"/>
</dbReference>
<feature type="transmembrane region" description="Helical" evidence="9">
    <location>
        <begin position="294"/>
        <end position="313"/>
    </location>
</feature>
<dbReference type="PANTHER" id="PTHR23517:SF15">
    <property type="entry name" value="PROTON-DEPENDENT OLIGOPEPTIDE FAMILY TRANSPORT PROTEIN"/>
    <property type="match status" value="1"/>
</dbReference>
<dbReference type="InterPro" id="IPR050171">
    <property type="entry name" value="MFS_Transporters"/>
</dbReference>